<sequence length="111" mass="12536">MLRIIGAALRPYYVVCPDRAEFDSSPKNKSWACPVTTDAKRRYLNRSLGGRQEFPGMLVTGKMCGSEPDKPEMVSPKDGQHDIYPWEWEPFSYCVQMVPAELALGGYLVAY</sequence>
<evidence type="ECO:0000313" key="1">
    <source>
        <dbReference type="EMBL" id="MDH1633175.1"/>
    </source>
</evidence>
<gene>
    <name evidence="1" type="ORF">N5I14_23305</name>
</gene>
<evidence type="ECO:0000313" key="2">
    <source>
        <dbReference type="Proteomes" id="UP001160882"/>
    </source>
</evidence>
<comment type="caution">
    <text evidence="1">The sequence shown here is derived from an EMBL/GenBank/DDBJ whole genome shotgun (WGS) entry which is preliminary data.</text>
</comment>
<protein>
    <submittedName>
        <fullName evidence="1">Uncharacterized protein</fullName>
    </submittedName>
</protein>
<dbReference type="EMBL" id="JAOCGG010000072">
    <property type="protein sequence ID" value="MDH1633175.1"/>
    <property type="molecule type" value="Genomic_DNA"/>
</dbReference>
<dbReference type="RefSeq" id="WP_280083669.1">
    <property type="nucleotide sequence ID" value="NZ_JAOCGG010000072.1"/>
</dbReference>
<organism evidence="1 2">
    <name type="scientific">Pseudomonas mosselii</name>
    <dbReference type="NCBI Taxonomy" id="78327"/>
    <lineage>
        <taxon>Bacteria</taxon>
        <taxon>Pseudomonadati</taxon>
        <taxon>Pseudomonadota</taxon>
        <taxon>Gammaproteobacteria</taxon>
        <taxon>Pseudomonadales</taxon>
        <taxon>Pseudomonadaceae</taxon>
        <taxon>Pseudomonas</taxon>
    </lineage>
</organism>
<name>A0AA42UU18_9PSED</name>
<reference evidence="1" key="1">
    <citation type="submission" date="2022-09" db="EMBL/GenBank/DDBJ databases">
        <title>Intensive care unit water sources are persistently colonized with multi-drug resistant bacteria and are the site of extensive horizontal gene transfer of antibiotic resistance genes.</title>
        <authorList>
            <person name="Diorio-Toth L."/>
        </authorList>
    </citation>
    <scope>NUCLEOTIDE SEQUENCE</scope>
    <source>
        <strain evidence="1">GD03782</strain>
    </source>
</reference>
<dbReference type="Proteomes" id="UP001160882">
    <property type="component" value="Unassembled WGS sequence"/>
</dbReference>
<accession>A0AA42UU18</accession>
<proteinExistence type="predicted"/>
<dbReference type="AlphaFoldDB" id="A0AA42UU18"/>